<dbReference type="Pfam" id="PF05050">
    <property type="entry name" value="Methyltransf_21"/>
    <property type="match status" value="1"/>
</dbReference>
<evidence type="ECO:0000259" key="2">
    <source>
        <dbReference type="Pfam" id="PF05050"/>
    </source>
</evidence>
<dbReference type="InterPro" id="IPR029063">
    <property type="entry name" value="SAM-dependent_MTases_sf"/>
</dbReference>
<dbReference type="NCBIfam" id="TIGR01444">
    <property type="entry name" value="fkbM_fam"/>
    <property type="match status" value="1"/>
</dbReference>
<gene>
    <name evidence="3" type="ORF">GM668_01770</name>
</gene>
<protein>
    <submittedName>
        <fullName evidence="3">FkbM family methyltransferase</fullName>
    </submittedName>
</protein>
<keyword evidence="3" id="KW-0489">Methyltransferase</keyword>
<dbReference type="PANTHER" id="PTHR34203">
    <property type="entry name" value="METHYLTRANSFERASE, FKBM FAMILY PROTEIN"/>
    <property type="match status" value="1"/>
</dbReference>
<name>A0A6L6PTN8_9BURK</name>
<dbReference type="PANTHER" id="PTHR34203:SF13">
    <property type="entry name" value="EXPRESSED PROTEIN"/>
    <property type="match status" value="1"/>
</dbReference>
<dbReference type="GO" id="GO:0008168">
    <property type="term" value="F:methyltransferase activity"/>
    <property type="evidence" value="ECO:0007669"/>
    <property type="project" value="UniProtKB-KW"/>
</dbReference>
<feature type="domain" description="Methyltransferase FkbM" evidence="2">
    <location>
        <begin position="29"/>
        <end position="191"/>
    </location>
</feature>
<dbReference type="SUPFAM" id="SSF53335">
    <property type="entry name" value="S-adenosyl-L-methionine-dependent methyltransferases"/>
    <property type="match status" value="1"/>
</dbReference>
<evidence type="ECO:0000313" key="3">
    <source>
        <dbReference type="EMBL" id="MTW00807.1"/>
    </source>
</evidence>
<comment type="caution">
    <text evidence="3">The sequence shown here is derived from an EMBL/GenBank/DDBJ whole genome shotgun (WGS) entry which is preliminary data.</text>
</comment>
<organism evidence="3 4">
    <name type="scientific">Pseudoduganella ginsengisoli</name>
    <dbReference type="NCBI Taxonomy" id="1462440"/>
    <lineage>
        <taxon>Bacteria</taxon>
        <taxon>Pseudomonadati</taxon>
        <taxon>Pseudomonadota</taxon>
        <taxon>Betaproteobacteria</taxon>
        <taxon>Burkholderiales</taxon>
        <taxon>Oxalobacteraceae</taxon>
        <taxon>Telluria group</taxon>
        <taxon>Pseudoduganella</taxon>
    </lineage>
</organism>
<dbReference type="Gene3D" id="3.40.50.150">
    <property type="entry name" value="Vaccinia Virus protein VP39"/>
    <property type="match status" value="1"/>
</dbReference>
<feature type="coiled-coil region" evidence="1">
    <location>
        <begin position="295"/>
        <end position="336"/>
    </location>
</feature>
<keyword evidence="3" id="KW-0808">Transferase</keyword>
<dbReference type="Proteomes" id="UP000484015">
    <property type="component" value="Unassembled WGS sequence"/>
</dbReference>
<sequence length="465" mass="51925">MTFLSYAQNFEDVLLWRALGHIKNGFYIDVGANDPVEHSVTKAFYDAGWWGINVEPMPSYVQVFLRDRPRDVNLAIAAGATDGSITLYDTPAVNGWASVDPDVAAAHRAQGTDVVETTVAMRTLASICAEHARGDIHFLKVDVEGWEGDVLRGMDFQRWRPWVVLVEAIRPNSQESDHEDWEHLLTQHRYTFAYFDGLNRYYVAEEHPELLPALSVQANVFDAFISRHLHDAWQNCDSALKAAQQADAARGTLEQRLEALQSQIGPALEAFEKLRQADERKLEAERYSYHMEKSANDARQRMLEAVAEADALRAQLLEAQAEAASAKEECAQAQAERQGASVWGHSLERQLIEIRSSWLWRGTAPLRFVARLRPRAALRGLVRKVAVKAASNERVRRIALKALARFPALESKVKSRVSAVINPPAPALSTVRVAEVPPHLMNLSGTARTVLADLQRLRAATTVAK</sequence>
<dbReference type="OrthoDB" id="9810122at2"/>
<proteinExistence type="predicted"/>
<dbReference type="RefSeq" id="WP_155437207.1">
    <property type="nucleotide sequence ID" value="NZ_WNLA01000001.1"/>
</dbReference>
<dbReference type="EMBL" id="WNLA01000001">
    <property type="protein sequence ID" value="MTW00807.1"/>
    <property type="molecule type" value="Genomic_DNA"/>
</dbReference>
<dbReference type="GO" id="GO:0032259">
    <property type="term" value="P:methylation"/>
    <property type="evidence" value="ECO:0007669"/>
    <property type="project" value="UniProtKB-KW"/>
</dbReference>
<dbReference type="AlphaFoldDB" id="A0A6L6PTN8"/>
<evidence type="ECO:0000313" key="4">
    <source>
        <dbReference type="Proteomes" id="UP000484015"/>
    </source>
</evidence>
<keyword evidence="1" id="KW-0175">Coiled coil</keyword>
<evidence type="ECO:0000256" key="1">
    <source>
        <dbReference type="SAM" id="Coils"/>
    </source>
</evidence>
<dbReference type="InterPro" id="IPR052514">
    <property type="entry name" value="SAM-dependent_MTase"/>
</dbReference>
<reference evidence="3 4" key="1">
    <citation type="submission" date="2019-11" db="EMBL/GenBank/DDBJ databases">
        <title>Type strains purchased from KCTC, JCM and DSMZ.</title>
        <authorList>
            <person name="Lu H."/>
        </authorList>
    </citation>
    <scope>NUCLEOTIDE SEQUENCE [LARGE SCALE GENOMIC DNA]</scope>
    <source>
        <strain evidence="3 4">KCTC 42409</strain>
    </source>
</reference>
<accession>A0A6L6PTN8</accession>
<keyword evidence="4" id="KW-1185">Reference proteome</keyword>
<dbReference type="InterPro" id="IPR006342">
    <property type="entry name" value="FkbM_mtfrase"/>
</dbReference>